<dbReference type="GO" id="GO:0003723">
    <property type="term" value="F:RNA binding"/>
    <property type="evidence" value="ECO:0007669"/>
    <property type="project" value="UniProtKB-KW"/>
</dbReference>
<dbReference type="CDD" id="cd12263">
    <property type="entry name" value="RRM_ABT1_like"/>
    <property type="match status" value="1"/>
</dbReference>
<keyword evidence="6" id="KW-1185">Reference proteome</keyword>
<dbReference type="STRING" id="70415.A0A5S6QA07"/>
<dbReference type="InterPro" id="IPR012677">
    <property type="entry name" value="Nucleotide-bd_a/b_plait_sf"/>
</dbReference>
<sequence>MTEELPSCAGRPSAEAKKEKKVEPGIVYLSTIPYCLTVQRVRELFSDYGEIGRIYFQREDKSVAKRVALSLNNTQVGGRKRSKAFESLWNIKYLHRFKWHHLTEQLVYEKSKHKQRMRMEISQAKREAQFFTQQIEKGEAIRKLEKEVLQKDGRWERYQRQLKQRKPKQSISAGDRSELLKQVFQ</sequence>
<comment type="similarity">
    <text evidence="2">Belongs to the ESF2/ABP1 family.</text>
</comment>
<proteinExistence type="inferred from homology"/>
<accession>A0A5S6QA07</accession>
<dbReference type="GO" id="GO:0005730">
    <property type="term" value="C:nucleolus"/>
    <property type="evidence" value="ECO:0007669"/>
    <property type="project" value="UniProtKB-SubCell"/>
</dbReference>
<dbReference type="AlphaFoldDB" id="A0A5S6QA07"/>
<dbReference type="InterPro" id="IPR035979">
    <property type="entry name" value="RBD_domain_sf"/>
</dbReference>
<keyword evidence="4" id="KW-0694">RNA-binding</keyword>
<dbReference type="GO" id="GO:0000480">
    <property type="term" value="P:endonucleolytic cleavage in 5'-ETS of tricistronic rRNA transcript (SSU-rRNA, 5.8S rRNA, LSU-rRNA)"/>
    <property type="evidence" value="ECO:0007669"/>
    <property type="project" value="TreeGrafter"/>
</dbReference>
<name>A0A5S6QA07_TRIMR</name>
<dbReference type="PANTHER" id="PTHR12311:SF7">
    <property type="entry name" value="ACTIVATOR OF BASAL TRANSCRIPTION 1"/>
    <property type="match status" value="1"/>
</dbReference>
<evidence type="ECO:0000256" key="1">
    <source>
        <dbReference type="ARBA" id="ARBA00004604"/>
    </source>
</evidence>
<organism evidence="6 7">
    <name type="scientific">Trichuris muris</name>
    <name type="common">Mouse whipworm</name>
    <dbReference type="NCBI Taxonomy" id="70415"/>
    <lineage>
        <taxon>Eukaryota</taxon>
        <taxon>Metazoa</taxon>
        <taxon>Ecdysozoa</taxon>
        <taxon>Nematoda</taxon>
        <taxon>Enoplea</taxon>
        <taxon>Dorylaimia</taxon>
        <taxon>Trichinellida</taxon>
        <taxon>Trichuridae</taxon>
        <taxon>Trichuris</taxon>
    </lineage>
</organism>
<dbReference type="Gene3D" id="3.30.70.330">
    <property type="match status" value="1"/>
</dbReference>
<evidence type="ECO:0000256" key="5">
    <source>
        <dbReference type="ARBA" id="ARBA00023242"/>
    </source>
</evidence>
<dbReference type="Proteomes" id="UP000046395">
    <property type="component" value="Unassembled WGS sequence"/>
</dbReference>
<dbReference type="InterPro" id="IPR034353">
    <property type="entry name" value="ABT1/ESF2_RRM"/>
</dbReference>
<dbReference type="InterPro" id="IPR039119">
    <property type="entry name" value="ABT1/Esf2"/>
</dbReference>
<keyword evidence="5" id="KW-0539">Nucleus</keyword>
<protein>
    <recommendedName>
        <fullName evidence="3">Activator of basal transcription 1</fullName>
    </recommendedName>
</protein>
<evidence type="ECO:0000256" key="3">
    <source>
        <dbReference type="ARBA" id="ARBA00020737"/>
    </source>
</evidence>
<comment type="subcellular location">
    <subcellularLocation>
        <location evidence="1">Nucleus</location>
        <location evidence="1">Nucleolus</location>
    </subcellularLocation>
</comment>
<dbReference type="GO" id="GO:0000447">
    <property type="term" value="P:endonucleolytic cleavage in ITS1 to separate SSU-rRNA from 5.8S rRNA and LSU-rRNA from tricistronic rRNA transcript (SSU-rRNA, 5.8S rRNA, LSU-rRNA)"/>
    <property type="evidence" value="ECO:0007669"/>
    <property type="project" value="TreeGrafter"/>
</dbReference>
<dbReference type="WBParaSite" id="TMUE_1000003925.1">
    <property type="protein sequence ID" value="TMUE_1000003925.1"/>
    <property type="gene ID" value="WBGene00294644"/>
</dbReference>
<dbReference type="GO" id="GO:0034462">
    <property type="term" value="P:small-subunit processome assembly"/>
    <property type="evidence" value="ECO:0007669"/>
    <property type="project" value="TreeGrafter"/>
</dbReference>
<dbReference type="SUPFAM" id="SSF54928">
    <property type="entry name" value="RNA-binding domain, RBD"/>
    <property type="match status" value="1"/>
</dbReference>
<evidence type="ECO:0000256" key="2">
    <source>
        <dbReference type="ARBA" id="ARBA00005819"/>
    </source>
</evidence>
<dbReference type="GO" id="GO:0000472">
    <property type="term" value="P:endonucleolytic cleavage to generate mature 5'-end of SSU-rRNA from (SSU-rRNA, 5.8S rRNA, LSU-rRNA)"/>
    <property type="evidence" value="ECO:0007669"/>
    <property type="project" value="TreeGrafter"/>
</dbReference>
<reference evidence="7" key="1">
    <citation type="submission" date="2019-12" db="UniProtKB">
        <authorList>
            <consortium name="WormBaseParasite"/>
        </authorList>
    </citation>
    <scope>IDENTIFICATION</scope>
</reference>
<evidence type="ECO:0000313" key="7">
    <source>
        <dbReference type="WBParaSite" id="TMUE_1000003925.1"/>
    </source>
</evidence>
<dbReference type="PANTHER" id="PTHR12311">
    <property type="entry name" value="ACTIVATOR OF BASAL TRANSCRIPTION 1"/>
    <property type="match status" value="1"/>
</dbReference>
<evidence type="ECO:0000256" key="4">
    <source>
        <dbReference type="ARBA" id="ARBA00022884"/>
    </source>
</evidence>
<evidence type="ECO:0000313" key="6">
    <source>
        <dbReference type="Proteomes" id="UP000046395"/>
    </source>
</evidence>